<evidence type="ECO:0000256" key="1">
    <source>
        <dbReference type="ARBA" id="ARBA00022679"/>
    </source>
</evidence>
<keyword evidence="11" id="KW-0489">Methyltransferase</keyword>
<feature type="region of interest" description="Disordered" evidence="9">
    <location>
        <begin position="1"/>
        <end position="21"/>
    </location>
</feature>
<sequence length="328" mass="33523">MSQSSSPAGPHTSTAGLDTPAEQVRSVVQERYAAAARTTLDLLEGTETAAGSCCAPSCCAEPAAADPITHTETAAAPCCGSSCCAAPTGADPITRDLYEPGEVPSAGALVASLGCGNPTLLADLQPGQSVLDLGSGGGLDVLLSARRVAPGGTAYGLDMTPEMLELARRNQAEAGVENATFLLGTIEEVPLGDASVDVVISNCVINLSPDKDAVLREAFRVLRPEGRFAVSDIVLLRPIPEHLTGIVGLWTGCVSGALLDSDYVAKLGAAGFVDASVEVTRTYSRIDLEDLAATLDPSQIPDGFDVEGTVTALEGAFASASIRARKPL</sequence>
<feature type="domain" description="Methyltransferase" evidence="10">
    <location>
        <begin position="126"/>
        <end position="258"/>
    </location>
</feature>
<dbReference type="Proteomes" id="UP000718281">
    <property type="component" value="Unassembled WGS sequence"/>
</dbReference>
<protein>
    <recommendedName>
        <fullName evidence="5">Arsenite methyltransferase</fullName>
        <ecNumber evidence="4">2.1.1.137</ecNumber>
    </recommendedName>
</protein>
<dbReference type="InterPro" id="IPR029063">
    <property type="entry name" value="SAM-dependent_MTases_sf"/>
</dbReference>
<evidence type="ECO:0000313" key="11">
    <source>
        <dbReference type="EMBL" id="MBK6299933.1"/>
    </source>
</evidence>
<dbReference type="EMBL" id="JADIXZ010000001">
    <property type="protein sequence ID" value="MBK6299933.1"/>
    <property type="molecule type" value="Genomic_DNA"/>
</dbReference>
<reference evidence="11 12" key="1">
    <citation type="submission" date="2020-10" db="EMBL/GenBank/DDBJ databases">
        <title>Connecting structure to function with the recovery of over 1000 high-quality activated sludge metagenome-assembled genomes encoding full-length rRNA genes using long-read sequencing.</title>
        <authorList>
            <person name="Singleton C.M."/>
            <person name="Petriglieri F."/>
            <person name="Kristensen J.M."/>
            <person name="Kirkegaard R.H."/>
            <person name="Michaelsen T.Y."/>
            <person name="Andersen M.H."/>
            <person name="Karst S.M."/>
            <person name="Dueholm M.S."/>
            <person name="Nielsen P.H."/>
            <person name="Albertsen M."/>
        </authorList>
    </citation>
    <scope>NUCLEOTIDE SEQUENCE [LARGE SCALE GENOMIC DNA]</scope>
    <source>
        <strain evidence="11">AalE_18-Q3-R2-46_BAT3C.188</strain>
    </source>
</reference>
<gene>
    <name evidence="11" type="primary">arsM</name>
    <name evidence="11" type="ORF">IPF40_02380</name>
</gene>
<evidence type="ECO:0000256" key="7">
    <source>
        <dbReference type="ARBA" id="ARBA00047943"/>
    </source>
</evidence>
<dbReference type="Pfam" id="PF13847">
    <property type="entry name" value="Methyltransf_31"/>
    <property type="match status" value="1"/>
</dbReference>
<accession>A0A934X421</accession>
<dbReference type="EC" id="2.1.1.137" evidence="4"/>
<dbReference type="SUPFAM" id="SSF53335">
    <property type="entry name" value="S-adenosyl-L-methionine-dependent methyltransferases"/>
    <property type="match status" value="1"/>
</dbReference>
<evidence type="ECO:0000256" key="9">
    <source>
        <dbReference type="SAM" id="MobiDB-lite"/>
    </source>
</evidence>
<dbReference type="Gene3D" id="3.40.50.150">
    <property type="entry name" value="Vaccinia Virus protein VP39"/>
    <property type="match status" value="1"/>
</dbReference>
<dbReference type="PANTHER" id="PTHR43675">
    <property type="entry name" value="ARSENITE METHYLTRANSFERASE"/>
    <property type="match status" value="1"/>
</dbReference>
<evidence type="ECO:0000313" key="12">
    <source>
        <dbReference type="Proteomes" id="UP000718281"/>
    </source>
</evidence>
<dbReference type="InterPro" id="IPR025714">
    <property type="entry name" value="Methyltranfer_dom"/>
</dbReference>
<comment type="catalytic activity">
    <reaction evidence="8">
        <text>arsenic triglutathione + 3 [thioredoxin]-dithiol + 3 S-adenosyl-L-methionine = trimethylarsine + 3 [thioredoxin]-disulfide + 3 glutathione + 3 S-adenosyl-L-homocysteine + 3 H(+)</text>
        <dbReference type="Rhea" id="RHEA:69432"/>
        <dbReference type="Rhea" id="RHEA-COMP:10698"/>
        <dbReference type="Rhea" id="RHEA-COMP:10700"/>
        <dbReference type="ChEBI" id="CHEBI:15378"/>
        <dbReference type="ChEBI" id="CHEBI:27130"/>
        <dbReference type="ChEBI" id="CHEBI:29950"/>
        <dbReference type="ChEBI" id="CHEBI:50058"/>
        <dbReference type="ChEBI" id="CHEBI:57856"/>
        <dbReference type="ChEBI" id="CHEBI:57925"/>
        <dbReference type="ChEBI" id="CHEBI:59789"/>
        <dbReference type="ChEBI" id="CHEBI:183640"/>
        <dbReference type="EC" id="2.1.1.137"/>
    </reaction>
</comment>
<feature type="compositionally biased region" description="Polar residues" evidence="9">
    <location>
        <begin position="1"/>
        <end position="16"/>
    </location>
</feature>
<dbReference type="GO" id="GO:0032259">
    <property type="term" value="P:methylation"/>
    <property type="evidence" value="ECO:0007669"/>
    <property type="project" value="UniProtKB-KW"/>
</dbReference>
<proteinExistence type="inferred from homology"/>
<evidence type="ECO:0000256" key="5">
    <source>
        <dbReference type="ARBA" id="ARBA00034545"/>
    </source>
</evidence>
<evidence type="ECO:0000256" key="6">
    <source>
        <dbReference type="ARBA" id="ARBA00047941"/>
    </source>
</evidence>
<comment type="catalytic activity">
    <reaction evidence="6">
        <text>arsenic triglutathione + [thioredoxin]-dithiol + S-adenosyl-L-methionine + 2 H2O = methylarsonous acid + [thioredoxin]-disulfide + 3 glutathione + S-adenosyl-L-homocysteine + H(+)</text>
        <dbReference type="Rhea" id="RHEA:69460"/>
        <dbReference type="Rhea" id="RHEA-COMP:10698"/>
        <dbReference type="Rhea" id="RHEA-COMP:10700"/>
        <dbReference type="ChEBI" id="CHEBI:15377"/>
        <dbReference type="ChEBI" id="CHEBI:15378"/>
        <dbReference type="ChEBI" id="CHEBI:17826"/>
        <dbReference type="ChEBI" id="CHEBI:29950"/>
        <dbReference type="ChEBI" id="CHEBI:50058"/>
        <dbReference type="ChEBI" id="CHEBI:57856"/>
        <dbReference type="ChEBI" id="CHEBI:57925"/>
        <dbReference type="ChEBI" id="CHEBI:59789"/>
        <dbReference type="ChEBI" id="CHEBI:183640"/>
        <dbReference type="EC" id="2.1.1.137"/>
    </reaction>
</comment>
<dbReference type="GO" id="GO:0030791">
    <property type="term" value="F:arsenite methyltransferase activity"/>
    <property type="evidence" value="ECO:0007669"/>
    <property type="project" value="UniProtKB-EC"/>
</dbReference>
<dbReference type="NCBIfam" id="NF008823">
    <property type="entry name" value="PRK11873.1"/>
    <property type="match status" value="1"/>
</dbReference>
<comment type="similarity">
    <text evidence="3">Belongs to the methyltransferase superfamily. Arsenite methyltransferase family.</text>
</comment>
<evidence type="ECO:0000256" key="8">
    <source>
        <dbReference type="ARBA" id="ARBA00048428"/>
    </source>
</evidence>
<evidence type="ECO:0000256" key="3">
    <source>
        <dbReference type="ARBA" id="ARBA00034487"/>
    </source>
</evidence>
<dbReference type="CDD" id="cd02440">
    <property type="entry name" value="AdoMet_MTases"/>
    <property type="match status" value="1"/>
</dbReference>
<dbReference type="AlphaFoldDB" id="A0A934X421"/>
<keyword evidence="2" id="KW-0949">S-adenosyl-L-methionine</keyword>
<comment type="catalytic activity">
    <reaction evidence="7">
        <text>arsenic triglutathione + 2 [thioredoxin]-dithiol + 2 S-adenosyl-L-methionine + H2O = dimethylarsinous acid + 2 [thioredoxin]-disulfide + 3 glutathione + 2 S-adenosyl-L-homocysteine + 2 H(+)</text>
        <dbReference type="Rhea" id="RHEA:69464"/>
        <dbReference type="Rhea" id="RHEA-COMP:10698"/>
        <dbReference type="Rhea" id="RHEA-COMP:10700"/>
        <dbReference type="ChEBI" id="CHEBI:15377"/>
        <dbReference type="ChEBI" id="CHEBI:15378"/>
        <dbReference type="ChEBI" id="CHEBI:23808"/>
        <dbReference type="ChEBI" id="CHEBI:29950"/>
        <dbReference type="ChEBI" id="CHEBI:50058"/>
        <dbReference type="ChEBI" id="CHEBI:57856"/>
        <dbReference type="ChEBI" id="CHEBI:57925"/>
        <dbReference type="ChEBI" id="CHEBI:59789"/>
        <dbReference type="ChEBI" id="CHEBI:183640"/>
        <dbReference type="EC" id="2.1.1.137"/>
    </reaction>
</comment>
<keyword evidence="1" id="KW-0808">Transferase</keyword>
<evidence type="ECO:0000256" key="2">
    <source>
        <dbReference type="ARBA" id="ARBA00022691"/>
    </source>
</evidence>
<organism evidence="11 12">
    <name type="scientific">Candidatus Phosphoribacter hodrii</name>
    <dbReference type="NCBI Taxonomy" id="2953743"/>
    <lineage>
        <taxon>Bacteria</taxon>
        <taxon>Bacillati</taxon>
        <taxon>Actinomycetota</taxon>
        <taxon>Actinomycetes</taxon>
        <taxon>Micrococcales</taxon>
        <taxon>Dermatophilaceae</taxon>
        <taxon>Candidatus Phosphoribacter</taxon>
    </lineage>
</organism>
<dbReference type="PANTHER" id="PTHR43675:SF8">
    <property type="entry name" value="ARSENITE METHYLTRANSFERASE"/>
    <property type="match status" value="1"/>
</dbReference>
<name>A0A934X421_9MICO</name>
<evidence type="ECO:0000256" key="4">
    <source>
        <dbReference type="ARBA" id="ARBA00034521"/>
    </source>
</evidence>
<dbReference type="InterPro" id="IPR026669">
    <property type="entry name" value="Arsenite_MeTrfase-like"/>
</dbReference>
<comment type="caution">
    <text evidence="11">The sequence shown here is derived from an EMBL/GenBank/DDBJ whole genome shotgun (WGS) entry which is preliminary data.</text>
</comment>
<evidence type="ECO:0000259" key="10">
    <source>
        <dbReference type="Pfam" id="PF13847"/>
    </source>
</evidence>